<proteinExistence type="predicted"/>
<gene>
    <name evidence="5" type="ORF">JBF11_06790</name>
</gene>
<dbReference type="CDD" id="cd12797">
    <property type="entry name" value="M23_peptidase"/>
    <property type="match status" value="1"/>
</dbReference>
<dbReference type="InterPro" id="IPR016047">
    <property type="entry name" value="M23ase_b-sheet_dom"/>
</dbReference>
<feature type="domain" description="Flagellar protein FlgJ N-terminal" evidence="4">
    <location>
        <begin position="62"/>
        <end position="108"/>
    </location>
</feature>
<evidence type="ECO:0000259" key="3">
    <source>
        <dbReference type="Pfam" id="PF01551"/>
    </source>
</evidence>
<evidence type="ECO:0000259" key="4">
    <source>
        <dbReference type="Pfam" id="PF10135"/>
    </source>
</evidence>
<dbReference type="PRINTS" id="PR01002">
    <property type="entry name" value="FLGFLGJ"/>
</dbReference>
<dbReference type="PANTHER" id="PTHR21666:SF289">
    <property type="entry name" value="L-ALA--D-GLU ENDOPEPTIDASE"/>
    <property type="match status" value="1"/>
</dbReference>
<dbReference type="Proteomes" id="UP001058120">
    <property type="component" value="Chromosome"/>
</dbReference>
<dbReference type="InterPro" id="IPR011055">
    <property type="entry name" value="Dup_hybrid_motif"/>
</dbReference>
<accession>A0ABY5XZ50</accession>
<dbReference type="Pfam" id="PF10135">
    <property type="entry name" value="Rod-binding"/>
    <property type="match status" value="1"/>
</dbReference>
<name>A0ABY5XZ50_9BACT</name>
<keyword evidence="1" id="KW-0732">Signal</keyword>
<dbReference type="InterPro" id="IPR050570">
    <property type="entry name" value="Cell_wall_metabolism_enzyme"/>
</dbReference>
<keyword evidence="6" id="KW-1185">Reference proteome</keyword>
<feature type="compositionally biased region" description="Polar residues" evidence="2">
    <location>
        <begin position="175"/>
        <end position="186"/>
    </location>
</feature>
<evidence type="ECO:0000256" key="2">
    <source>
        <dbReference type="SAM" id="MobiDB-lite"/>
    </source>
</evidence>
<evidence type="ECO:0000313" key="6">
    <source>
        <dbReference type="Proteomes" id="UP001058120"/>
    </source>
</evidence>
<dbReference type="PANTHER" id="PTHR21666">
    <property type="entry name" value="PEPTIDASE-RELATED"/>
    <property type="match status" value="1"/>
</dbReference>
<dbReference type="SUPFAM" id="SSF51261">
    <property type="entry name" value="Duplicated hybrid motif"/>
    <property type="match status" value="1"/>
</dbReference>
<feature type="compositionally biased region" description="Polar residues" evidence="2">
    <location>
        <begin position="272"/>
        <end position="282"/>
    </location>
</feature>
<feature type="compositionally biased region" description="Polar residues" evidence="2">
    <location>
        <begin position="194"/>
        <end position="205"/>
    </location>
</feature>
<sequence length="564" mass="61682">MSQAMNMMTDMAMQSARHSNLDTEKSRLNALSNSQDQALKEKELRKAAEGFEAIFIQKMWDEMRSSLPKNGMHYSKEEEYWQSMYSQELGKSMASAGGIGLADMMVEQLTRPAGTPQTGALSRIRMAVKPAPLLPEENAKPAAQDVSLEAKAETAGRQNPVKPVNTAQLYEEYSVTPQEASAQNTAEAPAQERAAQTQNQAKEEQQAQIIRTTYTTNLPPEKREHAILDKKGNPIKKYQESPRTTEVKAPTREDYFDRSASIARTFKVAEPTVQTGTNQETPIRQPEQKPEQNARQAVSGQEIQSQGIGQSMQNDILAGISTTYIPYQQRRAMILASGGQKPDTQIQVAENTKPAQAETEQIKPAFKLPSLEDALRMGTLVASLSPQEEAQIQEMQAKKQTGQGMETAAHIGGGTIISTPPVFDNVSAKPLENEFQMPAAGSISSSFGWRFDPVNKQRAWHTGLDIQAKHGSAVTASGTGIVKFAGQDRELGNMIIIDHGNGVESVYGHNSELLVKAGDTINSGTQIAKVGSSGRTNGSHLHFEIRQNGLSINPEPYFAKEEIS</sequence>
<feature type="domain" description="M23ase beta-sheet core" evidence="3">
    <location>
        <begin position="461"/>
        <end position="554"/>
    </location>
</feature>
<dbReference type="Gene3D" id="2.70.70.10">
    <property type="entry name" value="Glucose Permease (Domain IIA)"/>
    <property type="match status" value="1"/>
</dbReference>
<evidence type="ECO:0000256" key="1">
    <source>
        <dbReference type="ARBA" id="ARBA00022729"/>
    </source>
</evidence>
<reference evidence="5" key="1">
    <citation type="submission" date="2020-12" db="EMBL/GenBank/DDBJ databases">
        <title>Taurinivorans muris gen. nov., sp. nov., fundamental and realized metabolic niche of a ubiquitous sulfidogenic bacterium in the murine intestine.</title>
        <authorList>
            <person name="Ye H."/>
            <person name="Hanson B.T."/>
            <person name="Loy A."/>
        </authorList>
    </citation>
    <scope>NUCLEOTIDE SEQUENCE</scope>
    <source>
        <strain evidence="5">LT0009</strain>
    </source>
</reference>
<evidence type="ECO:0000313" key="5">
    <source>
        <dbReference type="EMBL" id="UWX05174.1"/>
    </source>
</evidence>
<feature type="region of interest" description="Disordered" evidence="2">
    <location>
        <begin position="174"/>
        <end position="205"/>
    </location>
</feature>
<protein>
    <submittedName>
        <fullName evidence="5">Peptidoglycan DD-metalloendopeptidase family protein</fullName>
    </submittedName>
</protein>
<dbReference type="RefSeq" id="WP_334314739.1">
    <property type="nucleotide sequence ID" value="NZ_CP065938.1"/>
</dbReference>
<feature type="region of interest" description="Disordered" evidence="2">
    <location>
        <begin position="269"/>
        <end position="307"/>
    </location>
</feature>
<dbReference type="InterPro" id="IPR019301">
    <property type="entry name" value="Flagellar_prot_FlgJ_N"/>
</dbReference>
<organism evidence="5 6">
    <name type="scientific">Taurinivorans muris</name>
    <dbReference type="NCBI Taxonomy" id="2787751"/>
    <lineage>
        <taxon>Bacteria</taxon>
        <taxon>Pseudomonadati</taxon>
        <taxon>Thermodesulfobacteriota</taxon>
        <taxon>Desulfovibrionia</taxon>
        <taxon>Desulfovibrionales</taxon>
        <taxon>Desulfovibrionaceae</taxon>
        <taxon>Taurinivorans</taxon>
    </lineage>
</organism>
<dbReference type="Pfam" id="PF01551">
    <property type="entry name" value="Peptidase_M23"/>
    <property type="match status" value="1"/>
</dbReference>
<dbReference type="EMBL" id="CP065938">
    <property type="protein sequence ID" value="UWX05174.1"/>
    <property type="molecule type" value="Genomic_DNA"/>
</dbReference>